<accession>A0AAW2WTA9</accession>
<protein>
    <submittedName>
        <fullName evidence="1">Uncharacterized protein</fullName>
    </submittedName>
</protein>
<organism evidence="1">
    <name type="scientific">Sesamum latifolium</name>
    <dbReference type="NCBI Taxonomy" id="2727402"/>
    <lineage>
        <taxon>Eukaryota</taxon>
        <taxon>Viridiplantae</taxon>
        <taxon>Streptophyta</taxon>
        <taxon>Embryophyta</taxon>
        <taxon>Tracheophyta</taxon>
        <taxon>Spermatophyta</taxon>
        <taxon>Magnoliopsida</taxon>
        <taxon>eudicotyledons</taxon>
        <taxon>Gunneridae</taxon>
        <taxon>Pentapetalae</taxon>
        <taxon>asterids</taxon>
        <taxon>lamiids</taxon>
        <taxon>Lamiales</taxon>
        <taxon>Pedaliaceae</taxon>
        <taxon>Sesamum</taxon>
    </lineage>
</organism>
<reference evidence="1" key="2">
    <citation type="journal article" date="2024" name="Plant">
        <title>Genomic evolution and insights into agronomic trait innovations of Sesamum species.</title>
        <authorList>
            <person name="Miao H."/>
            <person name="Wang L."/>
            <person name="Qu L."/>
            <person name="Liu H."/>
            <person name="Sun Y."/>
            <person name="Le M."/>
            <person name="Wang Q."/>
            <person name="Wei S."/>
            <person name="Zheng Y."/>
            <person name="Lin W."/>
            <person name="Duan Y."/>
            <person name="Cao H."/>
            <person name="Xiong S."/>
            <person name="Wang X."/>
            <person name="Wei L."/>
            <person name="Li C."/>
            <person name="Ma Q."/>
            <person name="Ju M."/>
            <person name="Zhao R."/>
            <person name="Li G."/>
            <person name="Mu C."/>
            <person name="Tian Q."/>
            <person name="Mei H."/>
            <person name="Zhang T."/>
            <person name="Gao T."/>
            <person name="Zhang H."/>
        </authorList>
    </citation>
    <scope>NUCLEOTIDE SEQUENCE</scope>
    <source>
        <strain evidence="1">KEN1</strain>
    </source>
</reference>
<gene>
    <name evidence="1" type="ORF">Slati_2036800</name>
</gene>
<reference evidence="1" key="1">
    <citation type="submission" date="2020-06" db="EMBL/GenBank/DDBJ databases">
        <authorList>
            <person name="Li T."/>
            <person name="Hu X."/>
            <person name="Zhang T."/>
            <person name="Song X."/>
            <person name="Zhang H."/>
            <person name="Dai N."/>
            <person name="Sheng W."/>
            <person name="Hou X."/>
            <person name="Wei L."/>
        </authorList>
    </citation>
    <scope>NUCLEOTIDE SEQUENCE</scope>
    <source>
        <strain evidence="1">KEN1</strain>
        <tissue evidence="1">Leaf</tissue>
    </source>
</reference>
<dbReference type="EMBL" id="JACGWN010000007">
    <property type="protein sequence ID" value="KAL0443141.1"/>
    <property type="molecule type" value="Genomic_DNA"/>
</dbReference>
<dbReference type="AlphaFoldDB" id="A0AAW2WTA9"/>
<proteinExistence type="predicted"/>
<evidence type="ECO:0000313" key="1">
    <source>
        <dbReference type="EMBL" id="KAL0443141.1"/>
    </source>
</evidence>
<comment type="caution">
    <text evidence="1">The sequence shown here is derived from an EMBL/GenBank/DDBJ whole genome shotgun (WGS) entry which is preliminary data.</text>
</comment>
<sequence>MWLNVGLKRVAGSKLLTCWSARSKRGVGFRSPGEGLGLVALRAEGTASGWLHRAAITSRSLQWKDNGSVLLGSNIATWVGPNWTVTFLAVAGNQTEPIQMICAKGWKSTN</sequence>
<name>A0AAW2WTA9_9LAMI</name>